<name>A0ABP0FHU4_CLALP</name>
<protein>
    <submittedName>
        <fullName evidence="1">Uncharacterized protein</fullName>
    </submittedName>
</protein>
<proteinExistence type="predicted"/>
<organism evidence="1 2">
    <name type="scientific">Clavelina lepadiformis</name>
    <name type="common">Light-bulb sea squirt</name>
    <name type="synonym">Ascidia lepadiformis</name>
    <dbReference type="NCBI Taxonomy" id="159417"/>
    <lineage>
        <taxon>Eukaryota</taxon>
        <taxon>Metazoa</taxon>
        <taxon>Chordata</taxon>
        <taxon>Tunicata</taxon>
        <taxon>Ascidiacea</taxon>
        <taxon>Aplousobranchia</taxon>
        <taxon>Clavelinidae</taxon>
        <taxon>Clavelina</taxon>
    </lineage>
</organism>
<reference evidence="1 2" key="1">
    <citation type="submission" date="2024-02" db="EMBL/GenBank/DDBJ databases">
        <authorList>
            <person name="Daric V."/>
            <person name="Darras S."/>
        </authorList>
    </citation>
    <scope>NUCLEOTIDE SEQUENCE [LARGE SCALE GENOMIC DNA]</scope>
</reference>
<comment type="caution">
    <text evidence="1">The sequence shown here is derived from an EMBL/GenBank/DDBJ whole genome shotgun (WGS) entry which is preliminary data.</text>
</comment>
<keyword evidence="2" id="KW-1185">Reference proteome</keyword>
<dbReference type="Proteomes" id="UP001642483">
    <property type="component" value="Unassembled WGS sequence"/>
</dbReference>
<gene>
    <name evidence="1" type="ORF">CVLEPA_LOCUS8007</name>
</gene>
<accession>A0ABP0FHU4</accession>
<evidence type="ECO:0000313" key="1">
    <source>
        <dbReference type="EMBL" id="CAK8678049.1"/>
    </source>
</evidence>
<evidence type="ECO:0000313" key="2">
    <source>
        <dbReference type="Proteomes" id="UP001642483"/>
    </source>
</evidence>
<sequence>MHPVVKHFCSRSLFCTCSMSRYILCDVYVTSQFGVHWEYTKDAMPTVISKKEATMLLFCLNKRKSKEQTEFAVAMVFIFAPRRVFASCHAAIKPNLRNLLVEVMPEIFVKEYTLGSVGFRLLSFLKSDCV</sequence>
<dbReference type="EMBL" id="CAWYQH010000046">
    <property type="protein sequence ID" value="CAK8678049.1"/>
    <property type="molecule type" value="Genomic_DNA"/>
</dbReference>